<dbReference type="AlphaFoldDB" id="A0AA85F7M9"/>
<dbReference type="WBParaSite" id="SRDH1_37260.9">
    <property type="protein sequence ID" value="SRDH1_37260.9"/>
    <property type="gene ID" value="SRDH1_37260"/>
</dbReference>
<dbReference type="WBParaSite" id="SRDH1_37260.8">
    <property type="protein sequence ID" value="SRDH1_37260.8"/>
    <property type="gene ID" value="SRDH1_37260"/>
</dbReference>
<dbReference type="WBParaSite" id="SRDH1_37260.1">
    <property type="protein sequence ID" value="SRDH1_37260.1"/>
    <property type="gene ID" value="SRDH1_37260"/>
</dbReference>
<keyword evidence="1" id="KW-0175">Coiled coil</keyword>
<feature type="coiled-coil region" evidence="1">
    <location>
        <begin position="18"/>
        <end position="86"/>
    </location>
</feature>
<dbReference type="WBParaSite" id="SRDH1_37260.7">
    <property type="protein sequence ID" value="SRDH1_37260.7"/>
    <property type="gene ID" value="SRDH1_37260"/>
</dbReference>
<name>A0AA85F7M9_9TREM</name>
<organism evidence="2 5">
    <name type="scientific">Schistosoma rodhaini</name>
    <dbReference type="NCBI Taxonomy" id="6188"/>
    <lineage>
        <taxon>Eukaryota</taxon>
        <taxon>Metazoa</taxon>
        <taxon>Spiralia</taxon>
        <taxon>Lophotrochozoa</taxon>
        <taxon>Platyhelminthes</taxon>
        <taxon>Trematoda</taxon>
        <taxon>Digenea</taxon>
        <taxon>Strigeidida</taxon>
        <taxon>Schistosomatoidea</taxon>
        <taxon>Schistosomatidae</taxon>
        <taxon>Schistosoma</taxon>
    </lineage>
</organism>
<evidence type="ECO:0000313" key="3">
    <source>
        <dbReference type="WBParaSite" id="SRDH1_37260.1"/>
    </source>
</evidence>
<evidence type="ECO:0000313" key="4">
    <source>
        <dbReference type="WBParaSite" id="SRDH1_37260.2"/>
    </source>
</evidence>
<reference evidence="2" key="1">
    <citation type="submission" date="2022-06" db="EMBL/GenBank/DDBJ databases">
        <authorList>
            <person name="Berger JAMES D."/>
            <person name="Berger JAMES D."/>
        </authorList>
    </citation>
    <scope>NUCLEOTIDE SEQUENCE [LARGE SCALE GENOMIC DNA]</scope>
</reference>
<proteinExistence type="predicted"/>
<dbReference type="WBParaSite" id="SRDH1_37260.5">
    <property type="protein sequence ID" value="SRDH1_37260.5"/>
    <property type="gene ID" value="SRDH1_37260"/>
</dbReference>
<evidence type="ECO:0000256" key="1">
    <source>
        <dbReference type="SAM" id="Coils"/>
    </source>
</evidence>
<reference evidence="3 4" key="2">
    <citation type="submission" date="2023-11" db="UniProtKB">
        <authorList>
            <consortium name="WormBaseParasite"/>
        </authorList>
    </citation>
    <scope>IDENTIFICATION</scope>
</reference>
<accession>A0AA85F7M9</accession>
<protein>
    <submittedName>
        <fullName evidence="3 4">Uncharacterized protein</fullName>
    </submittedName>
</protein>
<keyword evidence="2" id="KW-1185">Reference proteome</keyword>
<dbReference type="WBParaSite" id="SRDH1_37260.4">
    <property type="protein sequence ID" value="SRDH1_37260.4"/>
    <property type="gene ID" value="SRDH1_37260"/>
</dbReference>
<dbReference type="WBParaSite" id="SRDH1_37260.6">
    <property type="protein sequence ID" value="SRDH1_37260.6"/>
    <property type="gene ID" value="SRDH1_37260"/>
</dbReference>
<evidence type="ECO:0000313" key="5">
    <source>
        <dbReference type="WBParaSite" id="SRDH1_37260.7"/>
    </source>
</evidence>
<dbReference type="WBParaSite" id="SRDH1_37260.2">
    <property type="protein sequence ID" value="SRDH1_37260.2"/>
    <property type="gene ID" value="SRDH1_37260"/>
</dbReference>
<dbReference type="Proteomes" id="UP000050792">
    <property type="component" value="Unassembled WGS sequence"/>
</dbReference>
<dbReference type="WBParaSite" id="SRDH1_37260.3">
    <property type="protein sequence ID" value="SRDH1_37260.3"/>
    <property type="gene ID" value="SRDH1_37260"/>
</dbReference>
<evidence type="ECO:0000313" key="2">
    <source>
        <dbReference type="Proteomes" id="UP000050792"/>
    </source>
</evidence>
<sequence length="160" mass="19347">MNSMEKDNRNTQKFQKSLNETLEEKERLKNILSSTKTESSLLKSRIESAIEELRKINEEIQDIQIKKKLLIKKQDIRRQREQKAQKDLLSLLSNKQKIEHLIKVERENSLDERIRQLQECIKYSEDHWIFRYFSDKNYETEPQKKEIEGNETVLIENKQI</sequence>